<dbReference type="GO" id="GO:0043565">
    <property type="term" value="F:sequence-specific DNA binding"/>
    <property type="evidence" value="ECO:0007669"/>
    <property type="project" value="InterPro"/>
</dbReference>
<dbReference type="GO" id="GO:0003700">
    <property type="term" value="F:DNA-binding transcription factor activity"/>
    <property type="evidence" value="ECO:0007669"/>
    <property type="project" value="InterPro"/>
</dbReference>
<dbReference type="InterPro" id="IPR020449">
    <property type="entry name" value="Tscrpt_reg_AraC-type_HTH"/>
</dbReference>
<dbReference type="InterPro" id="IPR018062">
    <property type="entry name" value="HTH_AraC-typ_CS"/>
</dbReference>
<evidence type="ECO:0000256" key="2">
    <source>
        <dbReference type="ARBA" id="ARBA00023125"/>
    </source>
</evidence>
<dbReference type="InterPro" id="IPR014710">
    <property type="entry name" value="RmlC-like_jellyroll"/>
</dbReference>
<dbReference type="InterPro" id="IPR018060">
    <property type="entry name" value="HTH_AraC"/>
</dbReference>
<dbReference type="Gene3D" id="2.60.120.10">
    <property type="entry name" value="Jelly Rolls"/>
    <property type="match status" value="1"/>
</dbReference>
<organism evidence="5 6">
    <name type="scientific">Paenibacillus lemnae</name>
    <dbReference type="NCBI Taxonomy" id="1330551"/>
    <lineage>
        <taxon>Bacteria</taxon>
        <taxon>Bacillati</taxon>
        <taxon>Bacillota</taxon>
        <taxon>Bacilli</taxon>
        <taxon>Bacillales</taxon>
        <taxon>Paenibacillaceae</taxon>
        <taxon>Paenibacillus</taxon>
    </lineage>
</organism>
<comment type="caution">
    <text evidence="5">The sequence shown here is derived from an EMBL/GenBank/DDBJ whole genome shotgun (WGS) entry which is preliminary data.</text>
</comment>
<dbReference type="PROSITE" id="PS00041">
    <property type="entry name" value="HTH_ARAC_FAMILY_1"/>
    <property type="match status" value="1"/>
</dbReference>
<dbReference type="CDD" id="cd02208">
    <property type="entry name" value="cupin_RmlC-like"/>
    <property type="match status" value="1"/>
</dbReference>
<dbReference type="InterPro" id="IPR009057">
    <property type="entry name" value="Homeodomain-like_sf"/>
</dbReference>
<evidence type="ECO:0000259" key="4">
    <source>
        <dbReference type="PROSITE" id="PS01124"/>
    </source>
</evidence>
<evidence type="ECO:0000256" key="1">
    <source>
        <dbReference type="ARBA" id="ARBA00023015"/>
    </source>
</evidence>
<evidence type="ECO:0000256" key="3">
    <source>
        <dbReference type="ARBA" id="ARBA00023163"/>
    </source>
</evidence>
<dbReference type="SUPFAM" id="SSF51215">
    <property type="entry name" value="Regulatory protein AraC"/>
    <property type="match status" value="1"/>
</dbReference>
<proteinExistence type="predicted"/>
<dbReference type="PROSITE" id="PS01124">
    <property type="entry name" value="HTH_ARAC_FAMILY_2"/>
    <property type="match status" value="1"/>
</dbReference>
<reference evidence="5 6" key="1">
    <citation type="submission" date="2020-04" db="EMBL/GenBank/DDBJ databases">
        <title>Paenibacillus algicola sp. nov., a novel marine bacterium producing alginate lyase.</title>
        <authorList>
            <person name="Huang H."/>
        </authorList>
    </citation>
    <scope>NUCLEOTIDE SEQUENCE [LARGE SCALE GENOMIC DNA]</scope>
    <source>
        <strain evidence="5 6">L7-75</strain>
    </source>
</reference>
<sequence length="288" mass="33079">MYKFPKMMNTLQVSGCHFDTKPSGWHYPRHHHPLFELVCCLEGDVQHVIQRDTITLKPGDWLLIRTGVRHESSNSANKPYRYFNIHFDLDDLNIRRILSLQSYRVVRADQAENTRLPACIKELSAIISRSQPPAPGDDEQKLNFEDQILLQSTTLLILHEVLHLLKHAPDKEATPSTDPAGALSAANLAHTIEERLTQQIDERVLIAETARDLSISRSQCTRLFSKVYGLSPRQYISRYKLNAAKEMLSTSNLTVTEIADRLGFRSPSHFSRQYRRWTGQSPTEYRSK</sequence>
<dbReference type="EMBL" id="JABBPN010000002">
    <property type="protein sequence ID" value="NMO94586.1"/>
    <property type="molecule type" value="Genomic_DNA"/>
</dbReference>
<dbReference type="Pfam" id="PF12833">
    <property type="entry name" value="HTH_18"/>
    <property type="match status" value="1"/>
</dbReference>
<keyword evidence="2" id="KW-0238">DNA-binding</keyword>
<keyword evidence="1" id="KW-0805">Transcription regulation</keyword>
<dbReference type="Gene3D" id="1.10.10.60">
    <property type="entry name" value="Homeodomain-like"/>
    <property type="match status" value="2"/>
</dbReference>
<keyword evidence="6" id="KW-1185">Reference proteome</keyword>
<evidence type="ECO:0000313" key="6">
    <source>
        <dbReference type="Proteomes" id="UP000565468"/>
    </source>
</evidence>
<feature type="domain" description="HTH araC/xylS-type" evidence="4">
    <location>
        <begin position="186"/>
        <end position="288"/>
    </location>
</feature>
<dbReference type="SUPFAM" id="SSF46689">
    <property type="entry name" value="Homeodomain-like"/>
    <property type="match status" value="1"/>
</dbReference>
<dbReference type="InterPro" id="IPR003313">
    <property type="entry name" value="AraC-bd"/>
</dbReference>
<accession>A0A848M1Z5</accession>
<dbReference type="PRINTS" id="PR00032">
    <property type="entry name" value="HTHARAC"/>
</dbReference>
<dbReference type="Pfam" id="PF02311">
    <property type="entry name" value="AraC_binding"/>
    <property type="match status" value="1"/>
</dbReference>
<dbReference type="InterPro" id="IPR037923">
    <property type="entry name" value="HTH-like"/>
</dbReference>
<keyword evidence="3" id="KW-0804">Transcription</keyword>
<dbReference type="Proteomes" id="UP000565468">
    <property type="component" value="Unassembled WGS sequence"/>
</dbReference>
<dbReference type="PANTHER" id="PTHR43280:SF2">
    <property type="entry name" value="HTH-TYPE TRANSCRIPTIONAL REGULATOR EXSA"/>
    <property type="match status" value="1"/>
</dbReference>
<dbReference type="SMART" id="SM00342">
    <property type="entry name" value="HTH_ARAC"/>
    <property type="match status" value="1"/>
</dbReference>
<gene>
    <name evidence="5" type="ORF">HII30_02135</name>
</gene>
<evidence type="ECO:0000313" key="5">
    <source>
        <dbReference type="EMBL" id="NMO94586.1"/>
    </source>
</evidence>
<protein>
    <submittedName>
        <fullName evidence="5">AraC family transcriptional regulator</fullName>
    </submittedName>
</protein>
<dbReference type="AlphaFoldDB" id="A0A848M1Z5"/>
<dbReference type="PANTHER" id="PTHR43280">
    <property type="entry name" value="ARAC-FAMILY TRANSCRIPTIONAL REGULATOR"/>
    <property type="match status" value="1"/>
</dbReference>
<name>A0A848M1Z5_PAELE</name>
<dbReference type="RefSeq" id="WP_169503296.1">
    <property type="nucleotide sequence ID" value="NZ_JABBPN010000002.1"/>
</dbReference>